<sequence>MNVLQNIENDIVRLTTLIKTEYPELYIFLEETPITVPSVNDPDINIKVMEDYNESLKQLLKHHIETHKKN</sequence>
<dbReference type="Proteomes" id="UP001501302">
    <property type="component" value="Unassembled WGS sequence"/>
</dbReference>
<name>A0ABP9GM06_9FLAO</name>
<gene>
    <name evidence="1" type="ORF">GCM10023314_12390</name>
</gene>
<comment type="caution">
    <text evidence="1">The sequence shown here is derived from an EMBL/GenBank/DDBJ whole genome shotgun (WGS) entry which is preliminary data.</text>
</comment>
<evidence type="ECO:0000313" key="2">
    <source>
        <dbReference type="Proteomes" id="UP001501302"/>
    </source>
</evidence>
<protein>
    <submittedName>
        <fullName evidence="1">Uncharacterized protein</fullName>
    </submittedName>
</protein>
<proteinExistence type="predicted"/>
<accession>A0ABP9GM06</accession>
<reference evidence="2" key="1">
    <citation type="journal article" date="2019" name="Int. J. Syst. Evol. Microbiol.">
        <title>The Global Catalogue of Microorganisms (GCM) 10K type strain sequencing project: providing services to taxonomists for standard genome sequencing and annotation.</title>
        <authorList>
            <consortium name="The Broad Institute Genomics Platform"/>
            <consortium name="The Broad Institute Genome Sequencing Center for Infectious Disease"/>
            <person name="Wu L."/>
            <person name="Ma J."/>
        </authorList>
    </citation>
    <scope>NUCLEOTIDE SEQUENCE [LARGE SCALE GENOMIC DNA]</scope>
    <source>
        <strain evidence="2">JCM 18285</strain>
    </source>
</reference>
<keyword evidence="2" id="KW-1185">Reference proteome</keyword>
<evidence type="ECO:0000313" key="1">
    <source>
        <dbReference type="EMBL" id="GAA4941004.1"/>
    </source>
</evidence>
<dbReference type="EMBL" id="BAABJJ010000013">
    <property type="protein sequence ID" value="GAA4941004.1"/>
    <property type="molecule type" value="Genomic_DNA"/>
</dbReference>
<dbReference type="RefSeq" id="WP_345190847.1">
    <property type="nucleotide sequence ID" value="NZ_BAABJJ010000013.1"/>
</dbReference>
<organism evidence="1 2">
    <name type="scientific">Algibacter agarivorans</name>
    <dbReference type="NCBI Taxonomy" id="1109741"/>
    <lineage>
        <taxon>Bacteria</taxon>
        <taxon>Pseudomonadati</taxon>
        <taxon>Bacteroidota</taxon>
        <taxon>Flavobacteriia</taxon>
        <taxon>Flavobacteriales</taxon>
        <taxon>Flavobacteriaceae</taxon>
        <taxon>Algibacter</taxon>
    </lineage>
</organism>